<comment type="caution">
    <text evidence="10">The sequence shown here is derived from an EMBL/GenBank/DDBJ whole genome shotgun (WGS) entry which is preliminary data.</text>
</comment>
<feature type="transmembrane region" description="Helical" evidence="9">
    <location>
        <begin position="20"/>
        <end position="45"/>
    </location>
</feature>
<protein>
    <recommendedName>
        <fullName evidence="12">Bestrophin</fullName>
    </recommendedName>
</protein>
<organism evidence="10 11">
    <name type="scientific">Mesorhizobium retamae</name>
    <dbReference type="NCBI Taxonomy" id="2912854"/>
    <lineage>
        <taxon>Bacteria</taxon>
        <taxon>Pseudomonadati</taxon>
        <taxon>Pseudomonadota</taxon>
        <taxon>Alphaproteobacteria</taxon>
        <taxon>Hyphomicrobiales</taxon>
        <taxon>Phyllobacteriaceae</taxon>
        <taxon>Mesorhizobium</taxon>
    </lineage>
</organism>
<keyword evidence="11" id="KW-1185">Reference proteome</keyword>
<keyword evidence="4 9" id="KW-0812">Transmembrane</keyword>
<evidence type="ECO:0008006" key="12">
    <source>
        <dbReference type="Google" id="ProtNLM"/>
    </source>
</evidence>
<evidence type="ECO:0000256" key="6">
    <source>
        <dbReference type="ARBA" id="ARBA00023065"/>
    </source>
</evidence>
<dbReference type="InterPro" id="IPR044669">
    <property type="entry name" value="YneE/VCCN1/2-like"/>
</dbReference>
<evidence type="ECO:0000256" key="1">
    <source>
        <dbReference type="ARBA" id="ARBA00004651"/>
    </source>
</evidence>
<reference evidence="10 11" key="1">
    <citation type="submission" date="2022-02" db="EMBL/GenBank/DDBJ databases">
        <title>Draft genome sequence of Mezorhizobium retamae strain IRAMC:0171 isolated from Retama raetam nodules.</title>
        <authorList>
            <person name="Bengaied R."/>
            <person name="Sbissi I."/>
            <person name="Huber K."/>
            <person name="Ghodbane F."/>
            <person name="Nouioui I."/>
            <person name="Tarhouni M."/>
            <person name="Gtari M."/>
        </authorList>
    </citation>
    <scope>NUCLEOTIDE SEQUENCE [LARGE SCALE GENOMIC DNA]</scope>
    <source>
        <strain evidence="10 11">IRAMC:0171</strain>
    </source>
</reference>
<gene>
    <name evidence="10" type="ORF">L4923_04755</name>
</gene>
<evidence type="ECO:0000256" key="5">
    <source>
        <dbReference type="ARBA" id="ARBA00022989"/>
    </source>
</evidence>
<comment type="subcellular location">
    <subcellularLocation>
        <location evidence="1">Cell membrane</location>
        <topology evidence="1">Multi-pass membrane protein</topology>
    </subcellularLocation>
</comment>
<keyword evidence="5 9" id="KW-1133">Transmembrane helix</keyword>
<keyword evidence="2" id="KW-0813">Transport</keyword>
<evidence type="ECO:0000256" key="2">
    <source>
        <dbReference type="ARBA" id="ARBA00022448"/>
    </source>
</evidence>
<keyword evidence="3" id="KW-1003">Cell membrane</keyword>
<accession>A0ABS9QAB0</accession>
<evidence type="ECO:0000313" key="11">
    <source>
        <dbReference type="Proteomes" id="UP001201701"/>
    </source>
</evidence>
<evidence type="ECO:0000256" key="3">
    <source>
        <dbReference type="ARBA" id="ARBA00022475"/>
    </source>
</evidence>
<keyword evidence="7 9" id="KW-0472">Membrane</keyword>
<sequence>MIVRPKPGLWQLFFIMRGSIVPRILPQIVGFAAYAVGVVALVRYFRIELSGFTIAPFGLLGVTLSIYLGFRNNAAYDRWWEARKLWGQLVYDVRNLARATTGLIPLREERRSLLMDALAFCHLLRGQVRRIDSMGDARPFIGDAVENLAAFANRPDEMVRRMGKRVASLREGGAIDSIGYRILDERLSAIAAMQAGCERIAGTPLPFAYTLLLHRTAYIVCLLLPFGLATTAGWVTPLFTALIAYTFFGLDALSEKLEDPFGTEANDLALDALCRVCEISVFEALGEPAPPLLEAQNFFYS</sequence>
<dbReference type="Proteomes" id="UP001201701">
    <property type="component" value="Unassembled WGS sequence"/>
</dbReference>
<comment type="similarity">
    <text evidence="8">Belongs to the anion channel-forming bestrophin (TC 1.A.46) family.</text>
</comment>
<proteinExistence type="inferred from homology"/>
<evidence type="ECO:0000256" key="7">
    <source>
        <dbReference type="ARBA" id="ARBA00023136"/>
    </source>
</evidence>
<evidence type="ECO:0000256" key="9">
    <source>
        <dbReference type="SAM" id="Phobius"/>
    </source>
</evidence>
<name>A0ABS9QAB0_9HYPH</name>
<dbReference type="EMBL" id="JAKREW010000002">
    <property type="protein sequence ID" value="MCG7504325.1"/>
    <property type="molecule type" value="Genomic_DNA"/>
</dbReference>
<dbReference type="PANTHER" id="PTHR33281:SF19">
    <property type="entry name" value="VOLTAGE-DEPENDENT ANION CHANNEL-FORMING PROTEIN YNEE"/>
    <property type="match status" value="1"/>
</dbReference>
<evidence type="ECO:0000313" key="10">
    <source>
        <dbReference type="EMBL" id="MCG7504325.1"/>
    </source>
</evidence>
<dbReference type="PANTHER" id="PTHR33281">
    <property type="entry name" value="UPF0187 PROTEIN YNEE"/>
    <property type="match status" value="1"/>
</dbReference>
<keyword evidence="6" id="KW-0406">Ion transport</keyword>
<feature type="transmembrane region" description="Helical" evidence="9">
    <location>
        <begin position="51"/>
        <end position="70"/>
    </location>
</feature>
<evidence type="ECO:0000256" key="8">
    <source>
        <dbReference type="ARBA" id="ARBA00034708"/>
    </source>
</evidence>
<dbReference type="Pfam" id="PF25539">
    <property type="entry name" value="Bestrophin_2"/>
    <property type="match status" value="1"/>
</dbReference>
<dbReference type="RefSeq" id="WP_239362426.1">
    <property type="nucleotide sequence ID" value="NZ_JAKREW010000002.1"/>
</dbReference>
<evidence type="ECO:0000256" key="4">
    <source>
        <dbReference type="ARBA" id="ARBA00022692"/>
    </source>
</evidence>